<accession>A0A142F161</accession>
<proteinExistence type="predicted"/>
<keyword evidence="1" id="KW-0030">Aminoacyl-tRNA synthetase</keyword>
<evidence type="ECO:0000313" key="1">
    <source>
        <dbReference type="EMBL" id="AMQ66518.1"/>
    </source>
</evidence>
<evidence type="ECO:0000313" key="2">
    <source>
        <dbReference type="Proteomes" id="UP000201588"/>
    </source>
</evidence>
<protein>
    <submittedName>
        <fullName evidence="1">Glutamyl-tRNA synthetase-like protein</fullName>
    </submittedName>
</protein>
<dbReference type="GO" id="GO:0004812">
    <property type="term" value="F:aminoacyl-tRNA ligase activity"/>
    <property type="evidence" value="ECO:0007669"/>
    <property type="project" value="UniProtKB-KW"/>
</dbReference>
<dbReference type="Proteomes" id="UP000201588">
    <property type="component" value="Segment"/>
</dbReference>
<keyword evidence="1" id="KW-0436">Ligase</keyword>
<dbReference type="EMBL" id="KU640380">
    <property type="protein sequence ID" value="AMQ66518.1"/>
    <property type="molecule type" value="Genomic_DNA"/>
</dbReference>
<organism evidence="1 2">
    <name type="scientific">Bacillus phage Shbh1</name>
    <dbReference type="NCBI Taxonomy" id="1796992"/>
    <lineage>
        <taxon>Viruses</taxon>
        <taxon>Duplodnaviria</taxon>
        <taxon>Heunggongvirae</taxon>
        <taxon>Uroviricota</taxon>
        <taxon>Caudoviricetes</taxon>
        <taxon>Herelleviridae</taxon>
        <taxon>Bastillevirinae</taxon>
        <taxon>Shalavirus</taxon>
        <taxon>Shalavirus Shbh1</taxon>
    </lineage>
</organism>
<keyword evidence="2" id="KW-1185">Reference proteome</keyword>
<sequence length="154" mass="18033">MVKRSKSFVELMEHIHKEVLPRLNIEGSVYIDKSTDDELEVKLEGAYFEDVHRLLVKVLNIKEHQVIDKYDYYLSFEGLEKIYTTYREDGTVLDNHSEASISTKNSSELLDVIDNDEYVVLSNLIDTIEDRINAEITRSLDYLEHYIKQNLMEG</sequence>
<dbReference type="GeneID" id="28799403"/>
<dbReference type="KEGG" id="vg:28799403"/>
<dbReference type="RefSeq" id="YP_009275208.1">
    <property type="nucleotide sequence ID" value="NC_030925.1"/>
</dbReference>
<name>A0A142F161_9CAUD</name>
<reference evidence="1 2" key="1">
    <citation type="submission" date="2016-01" db="EMBL/GenBank/DDBJ databases">
        <title>Isolation and characterization of bacteriophages from East Africa Rift Valley soda lakes.</title>
        <authorList>
            <person name="van Zyl L.J."/>
            <person name="Nemavhulani S."/>
            <person name="Cowan D.A."/>
            <person name="Trindade M.I."/>
        </authorList>
    </citation>
    <scope>NUCLEOTIDE SEQUENCE [LARGE SCALE GENOMIC DNA]</scope>
</reference>